<dbReference type="SMART" id="SM00530">
    <property type="entry name" value="HTH_XRE"/>
    <property type="match status" value="1"/>
</dbReference>
<reference evidence="2 3" key="1">
    <citation type="submission" date="2018-01" db="EMBL/GenBank/DDBJ databases">
        <authorList>
            <person name="Gaut B.S."/>
            <person name="Morton B.R."/>
            <person name="Clegg M.T."/>
            <person name="Duvall M.R."/>
        </authorList>
    </citation>
    <scope>NUCLEOTIDE SEQUENCE [LARGE SCALE GENOMIC DNA]</scope>
    <source>
        <strain evidence="2">GP69</strain>
    </source>
</reference>
<accession>A0A2K4ZP54</accession>
<dbReference type="RefSeq" id="WP_172455284.1">
    <property type="nucleotide sequence ID" value="NZ_JANJZD010000049.1"/>
</dbReference>
<dbReference type="Gene3D" id="1.10.260.40">
    <property type="entry name" value="lambda repressor-like DNA-binding domains"/>
    <property type="match status" value="1"/>
</dbReference>
<dbReference type="Proteomes" id="UP000236311">
    <property type="component" value="Unassembled WGS sequence"/>
</dbReference>
<feature type="domain" description="HTH cro/C1-type" evidence="1">
    <location>
        <begin position="20"/>
        <end position="62"/>
    </location>
</feature>
<dbReference type="EMBL" id="OFSM01000043">
    <property type="protein sequence ID" value="SOY32251.1"/>
    <property type="molecule type" value="Genomic_DNA"/>
</dbReference>
<evidence type="ECO:0000259" key="1">
    <source>
        <dbReference type="PROSITE" id="PS50943"/>
    </source>
</evidence>
<dbReference type="InterPro" id="IPR001387">
    <property type="entry name" value="Cro/C1-type_HTH"/>
</dbReference>
<dbReference type="Pfam" id="PF01381">
    <property type="entry name" value="HTH_3"/>
    <property type="match status" value="1"/>
</dbReference>
<dbReference type="InterPro" id="IPR010982">
    <property type="entry name" value="Lambda_DNA-bd_dom_sf"/>
</dbReference>
<dbReference type="AlphaFoldDB" id="A0A2K4ZP54"/>
<evidence type="ECO:0000313" key="3">
    <source>
        <dbReference type="Proteomes" id="UP000236311"/>
    </source>
</evidence>
<organism evidence="2 3">
    <name type="scientific">Acetatifactor muris</name>
    <dbReference type="NCBI Taxonomy" id="879566"/>
    <lineage>
        <taxon>Bacteria</taxon>
        <taxon>Bacillati</taxon>
        <taxon>Bacillota</taxon>
        <taxon>Clostridia</taxon>
        <taxon>Lachnospirales</taxon>
        <taxon>Lachnospiraceae</taxon>
        <taxon>Acetatifactor</taxon>
    </lineage>
</organism>
<dbReference type="SUPFAM" id="SSF47413">
    <property type="entry name" value="lambda repressor-like DNA-binding domains"/>
    <property type="match status" value="1"/>
</dbReference>
<gene>
    <name evidence="2" type="ORF">AMURIS_05009</name>
</gene>
<name>A0A2K4ZP54_9FIRM</name>
<keyword evidence="3" id="KW-1185">Reference proteome</keyword>
<evidence type="ECO:0000313" key="2">
    <source>
        <dbReference type="EMBL" id="SOY32251.1"/>
    </source>
</evidence>
<protein>
    <submittedName>
        <fullName evidence="2">Helix-turn-helix protein</fullName>
    </submittedName>
</protein>
<dbReference type="GO" id="GO:0003677">
    <property type="term" value="F:DNA binding"/>
    <property type="evidence" value="ECO:0007669"/>
    <property type="project" value="InterPro"/>
</dbReference>
<sequence length="81" mass="8602">MKIDKMKLDLAMANMAYSAKELSQKCGVSQVTIVRITKGVQEARPGTVGKIAKALKVPVTDIIKNTAATVDNGKQGISEAK</sequence>
<proteinExistence type="predicted"/>
<dbReference type="PROSITE" id="PS50943">
    <property type="entry name" value="HTH_CROC1"/>
    <property type="match status" value="1"/>
</dbReference>
<dbReference type="CDD" id="cd00093">
    <property type="entry name" value="HTH_XRE"/>
    <property type="match status" value="1"/>
</dbReference>